<dbReference type="GO" id="GO:0005829">
    <property type="term" value="C:cytosol"/>
    <property type="evidence" value="ECO:0007669"/>
    <property type="project" value="TreeGrafter"/>
</dbReference>
<dbReference type="GO" id="GO:0010181">
    <property type="term" value="F:FMN binding"/>
    <property type="evidence" value="ECO:0007669"/>
    <property type="project" value="TreeGrafter"/>
</dbReference>
<dbReference type="PANTHER" id="PTHR30543">
    <property type="entry name" value="CHROMATE REDUCTASE"/>
    <property type="match status" value="1"/>
</dbReference>
<dbReference type="PANTHER" id="PTHR30543:SF21">
    <property type="entry name" value="NAD(P)H-DEPENDENT FMN REDUCTASE LOT6"/>
    <property type="match status" value="1"/>
</dbReference>
<dbReference type="SUPFAM" id="SSF52218">
    <property type="entry name" value="Flavoproteins"/>
    <property type="match status" value="1"/>
</dbReference>
<gene>
    <name evidence="2" type="ORF">FC19_GL002177</name>
</gene>
<dbReference type="Gene3D" id="3.40.50.360">
    <property type="match status" value="1"/>
</dbReference>
<dbReference type="Pfam" id="PF03358">
    <property type="entry name" value="FMN_red"/>
    <property type="match status" value="1"/>
</dbReference>
<dbReference type="InterPro" id="IPR005025">
    <property type="entry name" value="FMN_Rdtase-like_dom"/>
</dbReference>
<comment type="caution">
    <text evidence="2">The sequence shown here is derived from an EMBL/GenBank/DDBJ whole genome shotgun (WGS) entry which is preliminary data.</text>
</comment>
<dbReference type="Proteomes" id="UP000051015">
    <property type="component" value="Unassembled WGS sequence"/>
</dbReference>
<keyword evidence="3" id="KW-1185">Reference proteome</keyword>
<dbReference type="GO" id="GO:0016491">
    <property type="term" value="F:oxidoreductase activity"/>
    <property type="evidence" value="ECO:0007669"/>
    <property type="project" value="InterPro"/>
</dbReference>
<dbReference type="STRING" id="1423725.FC19_GL002177"/>
<accession>A0A0R2D3Y3</accession>
<dbReference type="PATRIC" id="fig|1423725.3.peg.2239"/>
<reference evidence="2 3" key="1">
    <citation type="journal article" date="2015" name="Genome Announc.">
        <title>Expanding the biotechnology potential of lactobacilli through comparative genomics of 213 strains and associated genera.</title>
        <authorList>
            <person name="Sun Z."/>
            <person name="Harris H.M."/>
            <person name="McCann A."/>
            <person name="Guo C."/>
            <person name="Argimon S."/>
            <person name="Zhang W."/>
            <person name="Yang X."/>
            <person name="Jeffery I.B."/>
            <person name="Cooney J.C."/>
            <person name="Kagawa T.F."/>
            <person name="Liu W."/>
            <person name="Song Y."/>
            <person name="Salvetti E."/>
            <person name="Wrobel A."/>
            <person name="Rasinkangas P."/>
            <person name="Parkhill J."/>
            <person name="Rea M.C."/>
            <person name="O'Sullivan O."/>
            <person name="Ritari J."/>
            <person name="Douillard F.P."/>
            <person name="Paul Ross R."/>
            <person name="Yang R."/>
            <person name="Briner A.E."/>
            <person name="Felis G.E."/>
            <person name="de Vos W.M."/>
            <person name="Barrangou R."/>
            <person name="Klaenhammer T.R."/>
            <person name="Caufield P.W."/>
            <person name="Cui Y."/>
            <person name="Zhang H."/>
            <person name="O'Toole P.W."/>
        </authorList>
    </citation>
    <scope>NUCLEOTIDE SEQUENCE [LARGE SCALE GENOMIC DNA]</scope>
    <source>
        <strain evidence="2 3">DSM 21051</strain>
    </source>
</reference>
<evidence type="ECO:0000313" key="2">
    <source>
        <dbReference type="EMBL" id="KRM95083.1"/>
    </source>
</evidence>
<evidence type="ECO:0000313" key="3">
    <source>
        <dbReference type="Proteomes" id="UP000051015"/>
    </source>
</evidence>
<sequence length="184" mass="20096">MIYMTKYGVIVGSTRKNSYSKGVADAIVAGLPEDSEVTYLDIASLPLYNQDYDADSPAEYTKFRNEVAAQDAIIFVTPEHNRSISAALKNALDVASRPWGESVWAGKPALVASQSISGISGVLAHHTLRKSLVFLDMPTMQQPELYIGNTDKLSDAEGHITNEGTKNFLADSGKKFSEFTKKFI</sequence>
<name>A0A0R2D3Y3_9LACO</name>
<dbReference type="InterPro" id="IPR029039">
    <property type="entry name" value="Flavoprotein-like_sf"/>
</dbReference>
<proteinExistence type="predicted"/>
<evidence type="ECO:0000259" key="1">
    <source>
        <dbReference type="Pfam" id="PF03358"/>
    </source>
</evidence>
<dbReference type="InterPro" id="IPR050712">
    <property type="entry name" value="NAD(P)H-dep_reductase"/>
</dbReference>
<protein>
    <submittedName>
        <fullName evidence="2">Oxidoreductase</fullName>
    </submittedName>
</protein>
<dbReference type="EMBL" id="AYZD01000033">
    <property type="protein sequence ID" value="KRM95083.1"/>
    <property type="molecule type" value="Genomic_DNA"/>
</dbReference>
<feature type="domain" description="NADPH-dependent FMN reductase-like" evidence="1">
    <location>
        <begin position="6"/>
        <end position="149"/>
    </location>
</feature>
<dbReference type="AlphaFoldDB" id="A0A0R2D3Y3"/>
<organism evidence="2 3">
    <name type="scientific">Liquorilactobacillus aquaticus DSM 21051</name>
    <dbReference type="NCBI Taxonomy" id="1423725"/>
    <lineage>
        <taxon>Bacteria</taxon>
        <taxon>Bacillati</taxon>
        <taxon>Bacillota</taxon>
        <taxon>Bacilli</taxon>
        <taxon>Lactobacillales</taxon>
        <taxon>Lactobacillaceae</taxon>
        <taxon>Liquorilactobacillus</taxon>
    </lineage>
</organism>